<dbReference type="SMART" id="SM00848">
    <property type="entry name" value="Inhibitor_I29"/>
    <property type="match status" value="1"/>
</dbReference>
<feature type="chain" id="PRO_5018666142" description="Granulins domain-containing protein" evidence="5">
    <location>
        <begin position="21"/>
        <end position="494"/>
    </location>
</feature>
<evidence type="ECO:0000313" key="10">
    <source>
        <dbReference type="Proteomes" id="UP000232323"/>
    </source>
</evidence>
<evidence type="ECO:0000256" key="4">
    <source>
        <dbReference type="ARBA" id="ARBA00023180"/>
    </source>
</evidence>
<dbReference type="GO" id="GO:0008234">
    <property type="term" value="F:cysteine-type peptidase activity"/>
    <property type="evidence" value="ECO:0007669"/>
    <property type="project" value="UniProtKB-KW"/>
</dbReference>
<dbReference type="InterPro" id="IPR038765">
    <property type="entry name" value="Papain-like_cys_pep_sf"/>
</dbReference>
<dbReference type="InterPro" id="IPR037277">
    <property type="entry name" value="Granulin_sf"/>
</dbReference>
<dbReference type="EMBL" id="BEGY01000038">
    <property type="protein sequence ID" value="GAX79050.1"/>
    <property type="molecule type" value="Genomic_DNA"/>
</dbReference>
<dbReference type="PROSITE" id="PS00139">
    <property type="entry name" value="THIOL_PROTEASE_CYS"/>
    <property type="match status" value="1"/>
</dbReference>
<dbReference type="SUPFAM" id="SSF54001">
    <property type="entry name" value="Cysteine proteinases"/>
    <property type="match status" value="1"/>
</dbReference>
<dbReference type="Gene3D" id="3.90.70.10">
    <property type="entry name" value="Cysteine proteinases"/>
    <property type="match status" value="1"/>
</dbReference>
<keyword evidence="3" id="KW-1015">Disulfide bond</keyword>
<evidence type="ECO:0000259" key="8">
    <source>
        <dbReference type="SMART" id="SM00848"/>
    </source>
</evidence>
<evidence type="ECO:0000256" key="3">
    <source>
        <dbReference type="ARBA" id="ARBA00023157"/>
    </source>
</evidence>
<dbReference type="Gene3D" id="2.10.25.160">
    <property type="entry name" value="Granulin"/>
    <property type="match status" value="1"/>
</dbReference>
<dbReference type="InterPro" id="IPR013128">
    <property type="entry name" value="Peptidase_C1A"/>
</dbReference>
<dbReference type="PROSITE" id="PS00639">
    <property type="entry name" value="THIOL_PROTEASE_HIS"/>
    <property type="match status" value="1"/>
</dbReference>
<dbReference type="GO" id="GO:0006508">
    <property type="term" value="P:proteolysis"/>
    <property type="evidence" value="ECO:0007669"/>
    <property type="project" value="InterPro"/>
</dbReference>
<accession>A0A250X8F5</accession>
<dbReference type="InterPro" id="IPR000118">
    <property type="entry name" value="Granulin"/>
</dbReference>
<organism evidence="9 10">
    <name type="scientific">Chlamydomonas eustigma</name>
    <dbReference type="NCBI Taxonomy" id="1157962"/>
    <lineage>
        <taxon>Eukaryota</taxon>
        <taxon>Viridiplantae</taxon>
        <taxon>Chlorophyta</taxon>
        <taxon>core chlorophytes</taxon>
        <taxon>Chlorophyceae</taxon>
        <taxon>CS clade</taxon>
        <taxon>Chlamydomonadales</taxon>
        <taxon>Chlamydomonadaceae</taxon>
        <taxon>Chlamydomonas</taxon>
    </lineage>
</organism>
<sequence length="494" mass="54086">MITGTLVTLLISAACLLANAEMLLDSDLLSLTNNQPQQAFQLWATEHNKPYKNDNALSKERSIRYSTFLDNVAYIKQQQELRPNVQLSLNEYADMSWSEFAQVKLGLNPELLTKARNSGSSLIEGFMYEDTTLKAEIDWRESGAVTDVKNQGQCGSCWAFATTGAIEGVNAIQSGKLVSLSEQELVDCDNEKDMGCGGGLMNYAYDYVVKNGGIDTEEDYSYWSSWGMSFWGCNRRKETDRTVVTIDGYQEIPKNEASLLKAATNQPISVGICASQSMMFYSGGVIDSCCDGLNHGVLVVGYGTVEGPANEKYYIIKNSWGETWGEQGYFRLKAETGKMGLCGIASAASFPVKTTPNHPVPEMCDLFGWTECPAGNTCSCSFSLLGYVCLWHDCCPLEGGVTCDDLQHCCPASAPICDAERGLCASEDGKVAVPWTDKSKAQVNHHKAVEDRTKYVHVKKVGTEDCSKASSEVKLTMDRKNPGGGLKTNQVLFE</sequence>
<feature type="domain" description="Granulins" evidence="6">
    <location>
        <begin position="364"/>
        <end position="424"/>
    </location>
</feature>
<dbReference type="InterPro" id="IPR025660">
    <property type="entry name" value="Pept_his_AS"/>
</dbReference>
<evidence type="ECO:0000256" key="5">
    <source>
        <dbReference type="SAM" id="SignalP"/>
    </source>
</evidence>
<keyword evidence="4" id="KW-0325">Glycoprotein</keyword>
<evidence type="ECO:0000259" key="7">
    <source>
        <dbReference type="SMART" id="SM00645"/>
    </source>
</evidence>
<feature type="domain" description="Cathepsin propeptide inhibitor" evidence="8">
    <location>
        <begin position="40"/>
        <end position="100"/>
    </location>
</feature>
<dbReference type="PRINTS" id="PR00705">
    <property type="entry name" value="PAPAIN"/>
</dbReference>
<dbReference type="STRING" id="1157962.A0A250X8F5"/>
<feature type="signal peptide" evidence="5">
    <location>
        <begin position="1"/>
        <end position="20"/>
    </location>
</feature>
<comment type="caution">
    <text evidence="9">The sequence shown here is derived from an EMBL/GenBank/DDBJ whole genome shotgun (WGS) entry which is preliminary data.</text>
</comment>
<evidence type="ECO:0000256" key="1">
    <source>
        <dbReference type="ARBA" id="ARBA00008455"/>
    </source>
</evidence>
<keyword evidence="2" id="KW-0378">Hydrolase</keyword>
<evidence type="ECO:0000259" key="6">
    <source>
        <dbReference type="SMART" id="SM00277"/>
    </source>
</evidence>
<reference evidence="9 10" key="1">
    <citation type="submission" date="2017-08" db="EMBL/GenBank/DDBJ databases">
        <title>Acidophilic green algal genome provides insights into adaptation to an acidic environment.</title>
        <authorList>
            <person name="Hirooka S."/>
            <person name="Hirose Y."/>
            <person name="Kanesaki Y."/>
            <person name="Higuchi S."/>
            <person name="Fujiwara T."/>
            <person name="Onuma R."/>
            <person name="Era A."/>
            <person name="Ohbayashi R."/>
            <person name="Uzuka A."/>
            <person name="Nozaki H."/>
            <person name="Yoshikawa H."/>
            <person name="Miyagishima S.Y."/>
        </authorList>
    </citation>
    <scope>NUCLEOTIDE SEQUENCE [LARGE SCALE GENOMIC DNA]</scope>
    <source>
        <strain evidence="9 10">NIES-2499</strain>
    </source>
</reference>
<dbReference type="InterPro" id="IPR039417">
    <property type="entry name" value="Peptidase_C1A_papain-like"/>
</dbReference>
<keyword evidence="10" id="KW-1185">Reference proteome</keyword>
<name>A0A250X8F5_9CHLO</name>
<dbReference type="InterPro" id="IPR000169">
    <property type="entry name" value="Pept_cys_AS"/>
</dbReference>
<dbReference type="PANTHER" id="PTHR12411">
    <property type="entry name" value="CYSTEINE PROTEASE FAMILY C1-RELATED"/>
    <property type="match status" value="1"/>
</dbReference>
<dbReference type="Pfam" id="PF00112">
    <property type="entry name" value="Peptidase_C1"/>
    <property type="match status" value="1"/>
</dbReference>
<evidence type="ECO:0000313" key="9">
    <source>
        <dbReference type="EMBL" id="GAX79050.1"/>
    </source>
</evidence>
<dbReference type="InterPro" id="IPR000668">
    <property type="entry name" value="Peptidase_C1A_C"/>
</dbReference>
<dbReference type="AlphaFoldDB" id="A0A250X8F5"/>
<dbReference type="OrthoDB" id="10253408at2759"/>
<protein>
    <recommendedName>
        <fullName evidence="11">Granulins domain-containing protein</fullName>
    </recommendedName>
</protein>
<dbReference type="InterPro" id="IPR013201">
    <property type="entry name" value="Prot_inhib_I29"/>
</dbReference>
<evidence type="ECO:0000256" key="2">
    <source>
        <dbReference type="ARBA" id="ARBA00022807"/>
    </source>
</evidence>
<dbReference type="SMART" id="SM00645">
    <property type="entry name" value="Pept_C1"/>
    <property type="match status" value="1"/>
</dbReference>
<proteinExistence type="inferred from homology"/>
<gene>
    <name evidence="9" type="ORF">CEUSTIGMA_g6490.t1</name>
</gene>
<dbReference type="Proteomes" id="UP000232323">
    <property type="component" value="Unassembled WGS sequence"/>
</dbReference>
<dbReference type="CDD" id="cd02248">
    <property type="entry name" value="Peptidase_C1A"/>
    <property type="match status" value="1"/>
</dbReference>
<keyword evidence="5" id="KW-0732">Signal</keyword>
<dbReference type="Pfam" id="PF08246">
    <property type="entry name" value="Inhibitor_I29"/>
    <property type="match status" value="1"/>
</dbReference>
<dbReference type="FunFam" id="3.90.70.10:FF:000332">
    <property type="entry name" value="Cathepsin L1"/>
    <property type="match status" value="1"/>
</dbReference>
<keyword evidence="2" id="KW-0645">Protease</keyword>
<keyword evidence="2" id="KW-0788">Thiol protease</keyword>
<dbReference type="SMART" id="SM00277">
    <property type="entry name" value="GRAN"/>
    <property type="match status" value="1"/>
</dbReference>
<comment type="similarity">
    <text evidence="1">Belongs to the peptidase C1 family.</text>
</comment>
<evidence type="ECO:0008006" key="11">
    <source>
        <dbReference type="Google" id="ProtNLM"/>
    </source>
</evidence>
<feature type="domain" description="Peptidase C1A papain C-terminal" evidence="7">
    <location>
        <begin position="133"/>
        <end position="352"/>
    </location>
</feature>
<dbReference type="Pfam" id="PF00396">
    <property type="entry name" value="Granulin"/>
    <property type="match status" value="1"/>
</dbReference>